<dbReference type="Gene3D" id="1.10.10.60">
    <property type="entry name" value="Homeodomain-like"/>
    <property type="match status" value="1"/>
</dbReference>
<gene>
    <name evidence="5" type="ORF">AB6M95_11440</name>
</gene>
<reference evidence="5 6" key="1">
    <citation type="submission" date="2024-08" db="EMBL/GenBank/DDBJ databases">
        <title>Sulfate-reducing bacteria isolated from formation water of the oil field in Kazakhstan and description of Pseudodesulfovibrio sp.</title>
        <authorList>
            <person name="Bidzhieva S.K."/>
            <person name="Tourova T.P."/>
            <person name="Grouzdev D.S."/>
            <person name="Beletsky A.V."/>
            <person name="Sokolova D.S."/>
            <person name="Samigullina S.R."/>
            <person name="Poltaraus A.B."/>
            <person name="Avtukh A.N."/>
            <person name="Tereshina V.M."/>
            <person name="Zhaparov N.S."/>
            <person name="Mardanov A.V."/>
            <person name="Nazina T.N."/>
        </authorList>
    </citation>
    <scope>NUCLEOTIDE SEQUENCE [LARGE SCALE GENOMIC DNA]</scope>
    <source>
        <strain evidence="5 6">9FUS</strain>
    </source>
</reference>
<comment type="caution">
    <text evidence="5">The sequence shown here is derived from an EMBL/GenBank/DDBJ whole genome shotgun (WGS) entry which is preliminary data.</text>
</comment>
<dbReference type="PRINTS" id="PR00032">
    <property type="entry name" value="HTHARAC"/>
</dbReference>
<evidence type="ECO:0000256" key="3">
    <source>
        <dbReference type="ARBA" id="ARBA00023163"/>
    </source>
</evidence>
<dbReference type="InterPro" id="IPR018062">
    <property type="entry name" value="HTH_AraC-typ_CS"/>
</dbReference>
<evidence type="ECO:0000259" key="4">
    <source>
        <dbReference type="PROSITE" id="PS01124"/>
    </source>
</evidence>
<keyword evidence="6" id="KW-1185">Reference proteome</keyword>
<organism evidence="5 6">
    <name type="scientific">Pseudodesulfovibrio karagichevae</name>
    <dbReference type="NCBI Taxonomy" id="3239305"/>
    <lineage>
        <taxon>Bacteria</taxon>
        <taxon>Pseudomonadati</taxon>
        <taxon>Thermodesulfobacteriota</taxon>
        <taxon>Desulfovibrionia</taxon>
        <taxon>Desulfovibrionales</taxon>
        <taxon>Desulfovibrionaceae</taxon>
    </lineage>
</organism>
<name>A0ABV4K4Z2_9BACT</name>
<dbReference type="InterPro" id="IPR009594">
    <property type="entry name" value="Tscrpt_reg_HTH_AraC_N"/>
</dbReference>
<dbReference type="InterPro" id="IPR018060">
    <property type="entry name" value="HTH_AraC"/>
</dbReference>
<proteinExistence type="predicted"/>
<keyword evidence="3" id="KW-0804">Transcription</keyword>
<dbReference type="PANTHER" id="PTHR47894:SF4">
    <property type="entry name" value="HTH-TYPE TRANSCRIPTIONAL REGULATOR GADX"/>
    <property type="match status" value="1"/>
</dbReference>
<dbReference type="PROSITE" id="PS01124">
    <property type="entry name" value="HTH_ARAC_FAMILY_2"/>
    <property type="match status" value="1"/>
</dbReference>
<dbReference type="SMART" id="SM00342">
    <property type="entry name" value="HTH_ARAC"/>
    <property type="match status" value="1"/>
</dbReference>
<keyword evidence="2" id="KW-0238">DNA-binding</keyword>
<dbReference type="RefSeq" id="WP_371386882.1">
    <property type="nucleotide sequence ID" value="NZ_JBGLYH010000030.1"/>
</dbReference>
<evidence type="ECO:0000256" key="1">
    <source>
        <dbReference type="ARBA" id="ARBA00023015"/>
    </source>
</evidence>
<dbReference type="InterPro" id="IPR020449">
    <property type="entry name" value="Tscrpt_reg_AraC-type_HTH"/>
</dbReference>
<dbReference type="SUPFAM" id="SSF46689">
    <property type="entry name" value="Homeodomain-like"/>
    <property type="match status" value="1"/>
</dbReference>
<evidence type="ECO:0000313" key="6">
    <source>
        <dbReference type="Proteomes" id="UP001568698"/>
    </source>
</evidence>
<protein>
    <submittedName>
        <fullName evidence="5">Helix-turn-helix domain-containing protein</fullName>
    </submittedName>
</protein>
<keyword evidence="1" id="KW-0805">Transcription regulation</keyword>
<dbReference type="SUPFAM" id="SSF51182">
    <property type="entry name" value="RmlC-like cupins"/>
    <property type="match status" value="1"/>
</dbReference>
<feature type="domain" description="HTH araC/xylS-type" evidence="4">
    <location>
        <begin position="187"/>
        <end position="284"/>
    </location>
</feature>
<dbReference type="Proteomes" id="UP001568698">
    <property type="component" value="Unassembled WGS sequence"/>
</dbReference>
<dbReference type="InterPro" id="IPR011051">
    <property type="entry name" value="RmlC_Cupin_sf"/>
</dbReference>
<dbReference type="PANTHER" id="PTHR47894">
    <property type="entry name" value="HTH-TYPE TRANSCRIPTIONAL REGULATOR GADX"/>
    <property type="match status" value="1"/>
</dbReference>
<evidence type="ECO:0000256" key="2">
    <source>
        <dbReference type="ARBA" id="ARBA00023125"/>
    </source>
</evidence>
<dbReference type="EMBL" id="JBGLYH010000030">
    <property type="protein sequence ID" value="MEZ7197366.1"/>
    <property type="molecule type" value="Genomic_DNA"/>
</dbReference>
<dbReference type="PROSITE" id="PS00041">
    <property type="entry name" value="HTH_ARAC_FAMILY_1"/>
    <property type="match status" value="1"/>
</dbReference>
<dbReference type="Pfam" id="PF06719">
    <property type="entry name" value="AraC_N"/>
    <property type="match status" value="1"/>
</dbReference>
<dbReference type="InterPro" id="IPR009057">
    <property type="entry name" value="Homeodomain-like_sf"/>
</dbReference>
<dbReference type="Pfam" id="PF12833">
    <property type="entry name" value="HTH_18"/>
    <property type="match status" value="1"/>
</dbReference>
<evidence type="ECO:0000313" key="5">
    <source>
        <dbReference type="EMBL" id="MEZ7197366.1"/>
    </source>
</evidence>
<accession>A0ABV4K4Z2</accession>
<sequence>MDTSAIIRRLRTLAGRTALGDGHVDIPHLGLISSAVTHRLHAVSLSRSALFVILKGSKSVVRGNERTVLKAGEAFLCPARMEITVENCTDGTGGGYIALCLTYDEETIGRMAARETGPTPPAFSLETLKTPCSPLVEASLDHLLLMAAADPGNEGLLALCREELLLLTAGGTGRLPLLWDAASTWGARCARLIGMEPGRGWNAEAVAARLGASERSLRRHLSREGTSLTDVLREVRLNSGLALLQTGHVTVGEAAYRCGYNSASRFAGLFRERFGVSPSRVARYNAVLGPPLAGS</sequence>